<dbReference type="PANTHER" id="PTHR10335:SF23">
    <property type="entry name" value="OB FOLD-CONTAINING PROTEIN, NUCLEIC ACID BINDING"/>
    <property type="match status" value="1"/>
</dbReference>
<dbReference type="OrthoDB" id="5596992at2759"/>
<dbReference type="AlphaFoldDB" id="A0A166NSQ0"/>
<dbReference type="GO" id="GO:0008649">
    <property type="term" value="F:rRNA methyltransferase activity"/>
    <property type="evidence" value="ECO:0007669"/>
    <property type="project" value="TreeGrafter"/>
</dbReference>
<evidence type="ECO:0000313" key="3">
    <source>
        <dbReference type="EMBL" id="KZZ92130.1"/>
    </source>
</evidence>
<name>A0A166NSQ0_9HYPO</name>
<dbReference type="Pfam" id="PF10307">
    <property type="entry name" value="HAD_SAK_1"/>
    <property type="match status" value="1"/>
</dbReference>
<feature type="compositionally biased region" description="Basic and acidic residues" evidence="1">
    <location>
        <begin position="511"/>
        <end position="520"/>
    </location>
</feature>
<sequence length="582" mass="63833">MASAYSVYHGAANASSNGSPLTITAMSRWSSISKPLPAVEKIKALHVYDFDNTLFKTPLPNSALWNGQTIGSFSNAEFFDSGGWWHDSSILAATGEGLEKEEPRAWEGWWNEKVVELARLTIKQPDALCVLLTGRSEQGYAQLLKKMIAAKGLDFDIVGLKPQVSPTNQRFQNTMHFKQIFLDALMETYKVADEIRVYEDRPKHTAKFREFFSEFNRRQRASPTRGPIDAEVIQVADCSTNMDPVVEVAQVQHMINAHNDALARGSTRTRQKRLQIKKTVFFTSYMIGIEDSKKLFKLAQIPPEIPKHELRIHANNILICPRPCPSTLLEKVGGMGSRMLWEVTGTARYNKSVWAACVRPVPSTATYHTDNPAPLVILALRKGVRPAEAGKISDWQPLPSGQSFVFETTVGEKVMLRVEAEDPKEDEYESMFASKQAKRKHTADDDWAAKTGHGQHGGRNESRGFHSSSRGGPPRSKGASAQSFRGSSHARSRGGGRGGGPRGKGSNHHYRSLDDVDPKGSHGGNMSQVSYDDAYPPLAQQPPTGPRAAAANGRGASQSGRGGGRGAGRGGQTASTVLQDYY</sequence>
<comment type="caution">
    <text evidence="3">The sequence shown here is derived from an EMBL/GenBank/DDBJ whole genome shotgun (WGS) entry which is preliminary data.</text>
</comment>
<feature type="compositionally biased region" description="Low complexity" evidence="1">
    <location>
        <begin position="546"/>
        <end position="559"/>
    </location>
</feature>
<feature type="region of interest" description="Disordered" evidence="1">
    <location>
        <begin position="421"/>
        <end position="582"/>
    </location>
</feature>
<reference evidence="3 4" key="1">
    <citation type="journal article" date="2016" name="Genome Biol. Evol.">
        <title>Divergent and convergent evolution of fungal pathogenicity.</title>
        <authorList>
            <person name="Shang Y."/>
            <person name="Xiao G."/>
            <person name="Zheng P."/>
            <person name="Cen K."/>
            <person name="Zhan S."/>
            <person name="Wang C."/>
        </authorList>
    </citation>
    <scope>NUCLEOTIDE SEQUENCE [LARGE SCALE GENOMIC DNA]</scope>
    <source>
        <strain evidence="3 4">RCEF 2490</strain>
    </source>
</reference>
<dbReference type="GO" id="GO:1990259">
    <property type="term" value="F:histone H2AQ104 methyltransferase activity"/>
    <property type="evidence" value="ECO:0007669"/>
    <property type="project" value="TreeGrafter"/>
</dbReference>
<evidence type="ECO:0000313" key="4">
    <source>
        <dbReference type="Proteomes" id="UP000078544"/>
    </source>
</evidence>
<feature type="domain" description="Swiss Army Knife RNA repair protein HAD" evidence="2">
    <location>
        <begin position="57"/>
        <end position="259"/>
    </location>
</feature>
<protein>
    <recommendedName>
        <fullName evidence="2">Swiss Army Knife RNA repair protein HAD domain-containing protein</fullName>
    </recommendedName>
</protein>
<dbReference type="PANTHER" id="PTHR10335">
    <property type="entry name" value="RRNA 2-O-METHYLTRANSFERASE FIBRILLARIN"/>
    <property type="match status" value="1"/>
</dbReference>
<dbReference type="GO" id="GO:0000494">
    <property type="term" value="P:box C/D sno(s)RNA 3'-end processing"/>
    <property type="evidence" value="ECO:0007669"/>
    <property type="project" value="TreeGrafter"/>
</dbReference>
<proteinExistence type="predicted"/>
<organism evidence="3 4">
    <name type="scientific">Moelleriella libera RCEF 2490</name>
    <dbReference type="NCBI Taxonomy" id="1081109"/>
    <lineage>
        <taxon>Eukaryota</taxon>
        <taxon>Fungi</taxon>
        <taxon>Dikarya</taxon>
        <taxon>Ascomycota</taxon>
        <taxon>Pezizomycotina</taxon>
        <taxon>Sordariomycetes</taxon>
        <taxon>Hypocreomycetidae</taxon>
        <taxon>Hypocreales</taxon>
        <taxon>Clavicipitaceae</taxon>
        <taxon>Moelleriella</taxon>
    </lineage>
</organism>
<dbReference type="GO" id="GO:0003723">
    <property type="term" value="F:RNA binding"/>
    <property type="evidence" value="ECO:0007669"/>
    <property type="project" value="TreeGrafter"/>
</dbReference>
<dbReference type="InterPro" id="IPR018812">
    <property type="entry name" value="SAK_HAD"/>
</dbReference>
<gene>
    <name evidence="3" type="ORF">AAL_06340</name>
</gene>
<accession>A0A166NSQ0</accession>
<dbReference type="EMBL" id="AZGY01000016">
    <property type="protein sequence ID" value="KZZ92130.1"/>
    <property type="molecule type" value="Genomic_DNA"/>
</dbReference>
<dbReference type="Proteomes" id="UP000078544">
    <property type="component" value="Unassembled WGS sequence"/>
</dbReference>
<evidence type="ECO:0000256" key="1">
    <source>
        <dbReference type="SAM" id="MobiDB-lite"/>
    </source>
</evidence>
<dbReference type="GO" id="GO:0032040">
    <property type="term" value="C:small-subunit processome"/>
    <property type="evidence" value="ECO:0007669"/>
    <property type="project" value="TreeGrafter"/>
</dbReference>
<feature type="compositionally biased region" description="Gly residues" evidence="1">
    <location>
        <begin position="560"/>
        <end position="571"/>
    </location>
</feature>
<evidence type="ECO:0000259" key="2">
    <source>
        <dbReference type="Pfam" id="PF10307"/>
    </source>
</evidence>
<feature type="compositionally biased region" description="Low complexity" evidence="1">
    <location>
        <begin position="465"/>
        <end position="487"/>
    </location>
</feature>
<keyword evidence="4" id="KW-1185">Reference proteome</keyword>
<dbReference type="GO" id="GO:0031428">
    <property type="term" value="C:box C/D methylation guide snoRNP complex"/>
    <property type="evidence" value="ECO:0007669"/>
    <property type="project" value="TreeGrafter"/>
</dbReference>